<name>A0AAJ6QKF8_9ACAR</name>
<evidence type="ECO:0000256" key="1">
    <source>
        <dbReference type="ARBA" id="ARBA00001954"/>
    </source>
</evidence>
<dbReference type="GO" id="GO:0008198">
    <property type="term" value="F:ferrous iron binding"/>
    <property type="evidence" value="ECO:0007669"/>
    <property type="project" value="UniProtKB-UniRule"/>
</dbReference>
<keyword evidence="4 8" id="KW-0479">Metal-binding</keyword>
<evidence type="ECO:0000313" key="9">
    <source>
        <dbReference type="Proteomes" id="UP000694867"/>
    </source>
</evidence>
<accession>A0AAJ6QKF8</accession>
<comment type="subcellular location">
    <subcellularLocation>
        <location evidence="8">Cytoplasm</location>
    </subcellularLocation>
</comment>
<evidence type="ECO:0000256" key="2">
    <source>
        <dbReference type="ARBA" id="ARBA00002752"/>
    </source>
</evidence>
<dbReference type="PANTHER" id="PTHR15497">
    <property type="entry name" value="3-HYDROXYANTHRANILATE 3,4-DIOXYGENASE"/>
    <property type="match status" value="1"/>
</dbReference>
<feature type="binding site" evidence="8">
    <location>
        <position position="53"/>
    </location>
    <ligand>
        <name>substrate</name>
    </ligand>
</feature>
<dbReference type="SUPFAM" id="SSF51182">
    <property type="entry name" value="RmlC-like cupins"/>
    <property type="match status" value="1"/>
</dbReference>
<dbReference type="RefSeq" id="XP_003737775.1">
    <property type="nucleotide sequence ID" value="XM_003737727.1"/>
</dbReference>
<dbReference type="GO" id="GO:0019805">
    <property type="term" value="P:quinolinate biosynthetic process"/>
    <property type="evidence" value="ECO:0007669"/>
    <property type="project" value="UniProtKB-UniRule"/>
</dbReference>
<comment type="caution">
    <text evidence="8">Lacks conserved residue(s) required for the propagation of feature annotation.</text>
</comment>
<evidence type="ECO:0000256" key="6">
    <source>
        <dbReference type="ARBA" id="ARBA00023002"/>
    </source>
</evidence>
<keyword evidence="8" id="KW-0963">Cytoplasm</keyword>
<comment type="function">
    <text evidence="2 8">Catalyzes the oxidative ring opening of 3-hydroxyanthranilate to 2-amino-3-carboxymuconate semialdehyde, which spontaneously cyclizes to quinolinate.</text>
</comment>
<sequence length="290" mass="32787">MSWNNVTDWLKINQQYFSPPICNKLMHNDGVLSVFFVGGPNEREEFHIQEGEEFFYQLKGDMVLTVRECGKFRDIPIREGEVLLLPPRTPHSPQRPANTIGLVIERQRVKDVEFDCLRFYVHRCVSPEVLFERWFYVSDLGSQLPPIINEFKSSKERATGIPGPASRLCAAYFEDETSFVIDEPKNLMDTLKAHQSELESSSGSLLLYPETKYRFHVEALGNGTHSRDIPANAEGFLYQLKGNGLCKHSSGEHMMSQQSTLLVPEGTGMSLTNEPNARTLFVVAAMPTGV</sequence>
<proteinExistence type="inferred from homology"/>
<evidence type="ECO:0000256" key="8">
    <source>
        <dbReference type="HAMAP-Rule" id="MF_03019"/>
    </source>
</evidence>
<organism evidence="9 10">
    <name type="scientific">Galendromus occidentalis</name>
    <name type="common">western predatory mite</name>
    <dbReference type="NCBI Taxonomy" id="34638"/>
    <lineage>
        <taxon>Eukaryota</taxon>
        <taxon>Metazoa</taxon>
        <taxon>Ecdysozoa</taxon>
        <taxon>Arthropoda</taxon>
        <taxon>Chelicerata</taxon>
        <taxon>Arachnida</taxon>
        <taxon>Acari</taxon>
        <taxon>Parasitiformes</taxon>
        <taxon>Mesostigmata</taxon>
        <taxon>Gamasina</taxon>
        <taxon>Phytoseioidea</taxon>
        <taxon>Phytoseiidae</taxon>
        <taxon>Typhlodrominae</taxon>
        <taxon>Galendromus</taxon>
    </lineage>
</organism>
<dbReference type="Pfam" id="PF06052">
    <property type="entry name" value="3-HAO"/>
    <property type="match status" value="1"/>
</dbReference>
<keyword evidence="6 8" id="KW-0560">Oxidoreductase</keyword>
<feature type="binding site" evidence="8">
    <location>
        <position position="91"/>
    </location>
    <ligand>
        <name>Fe cation</name>
        <dbReference type="ChEBI" id="CHEBI:24875"/>
        <note>catalytic</note>
    </ligand>
</feature>
<dbReference type="InterPro" id="IPR014710">
    <property type="entry name" value="RmlC-like_jellyroll"/>
</dbReference>
<gene>
    <name evidence="10" type="primary">LOC100908954</name>
</gene>
<evidence type="ECO:0000256" key="7">
    <source>
        <dbReference type="ARBA" id="ARBA00023004"/>
    </source>
</evidence>
<comment type="catalytic activity">
    <reaction evidence="8">
        <text>3-hydroxyanthranilate + O2 = (2Z,4Z)-2-amino-3-carboxymuconate 6-semialdehyde</text>
        <dbReference type="Rhea" id="RHEA:17953"/>
        <dbReference type="ChEBI" id="CHEBI:15379"/>
        <dbReference type="ChEBI" id="CHEBI:36559"/>
        <dbReference type="ChEBI" id="CHEBI:77612"/>
        <dbReference type="EC" id="1.13.11.6"/>
    </reaction>
</comment>
<evidence type="ECO:0000256" key="5">
    <source>
        <dbReference type="ARBA" id="ARBA00022964"/>
    </source>
</evidence>
<evidence type="ECO:0000256" key="3">
    <source>
        <dbReference type="ARBA" id="ARBA00022642"/>
    </source>
</evidence>
<dbReference type="CDD" id="cd06123">
    <property type="entry name" value="cupin_HAO"/>
    <property type="match status" value="1"/>
</dbReference>
<feature type="region of interest" description="Domain A (catalytic)" evidence="8">
    <location>
        <begin position="1"/>
        <end position="169"/>
    </location>
</feature>
<dbReference type="AlphaFoldDB" id="A0AAJ6QKF8"/>
<evidence type="ECO:0000313" key="10">
    <source>
        <dbReference type="RefSeq" id="XP_003737775.1"/>
    </source>
</evidence>
<keyword evidence="7 8" id="KW-0408">Iron</keyword>
<feature type="region of interest" description="Domain B" evidence="8">
    <location>
        <begin position="169"/>
        <end position="290"/>
    </location>
</feature>
<keyword evidence="9" id="KW-1185">Reference proteome</keyword>
<dbReference type="Proteomes" id="UP000694867">
    <property type="component" value="Unplaced"/>
</dbReference>
<dbReference type="HAMAP" id="MF_00825">
    <property type="entry name" value="3_HAO"/>
    <property type="match status" value="1"/>
</dbReference>
<dbReference type="NCBIfam" id="TIGR03037">
    <property type="entry name" value="anthran_nbaC"/>
    <property type="match status" value="1"/>
</dbReference>
<feature type="binding site" evidence="8">
    <location>
        <position position="105"/>
    </location>
    <ligand>
        <name>substrate</name>
    </ligand>
</feature>
<comment type="pathway">
    <text evidence="8">Cofactor biosynthesis; NAD(+) biosynthesis; quinolinate from L-kynurenine: step 3/3.</text>
</comment>
<dbReference type="PANTHER" id="PTHR15497:SF1">
    <property type="entry name" value="3-HYDROXYANTHRANILATE 3,4-DIOXYGENASE"/>
    <property type="match status" value="1"/>
</dbReference>
<dbReference type="Gene3D" id="2.60.120.10">
    <property type="entry name" value="Jelly Rolls"/>
    <property type="match status" value="1"/>
</dbReference>
<feature type="binding site" evidence="8">
    <location>
        <position position="95"/>
    </location>
    <ligand>
        <name>substrate</name>
    </ligand>
</feature>
<dbReference type="GO" id="GO:0000334">
    <property type="term" value="F:3-hydroxyanthranilate 3,4-dioxygenase activity"/>
    <property type="evidence" value="ECO:0007669"/>
    <property type="project" value="UniProtKB-UniRule"/>
</dbReference>
<dbReference type="InterPro" id="IPR011051">
    <property type="entry name" value="RmlC_Cupin_sf"/>
</dbReference>
<dbReference type="GO" id="GO:0005737">
    <property type="term" value="C:cytoplasm"/>
    <property type="evidence" value="ECO:0007669"/>
    <property type="project" value="UniProtKB-SubCell"/>
</dbReference>
<feature type="binding site" evidence="8">
    <location>
        <position position="43"/>
    </location>
    <ligand>
        <name>O2</name>
        <dbReference type="ChEBI" id="CHEBI:15379"/>
    </ligand>
</feature>
<dbReference type="GO" id="GO:0006569">
    <property type="term" value="P:L-tryptophan catabolic process"/>
    <property type="evidence" value="ECO:0007669"/>
    <property type="project" value="UniProtKB-UniRule"/>
</dbReference>
<comment type="similarity">
    <text evidence="8">Belongs to the 3-HAO family.</text>
</comment>
<dbReference type="GO" id="GO:0043420">
    <property type="term" value="P:anthranilate metabolic process"/>
    <property type="evidence" value="ECO:0007669"/>
    <property type="project" value="UniProtKB-UniRule"/>
</dbReference>
<protein>
    <recommendedName>
        <fullName evidence="8">3-hydroxyanthranilate 3,4-dioxygenase</fullName>
        <ecNumber evidence="8">1.13.11.6</ecNumber>
    </recommendedName>
    <alternativeName>
        <fullName evidence="8">3-hydroxyanthranilate oxygenase</fullName>
        <shortName evidence="8">3-HAO</shortName>
    </alternativeName>
    <alternativeName>
        <fullName evidence="8">3-hydroxyanthranilic acid dioxygenase</fullName>
        <shortName evidence="8">HAD</shortName>
    </alternativeName>
</protein>
<dbReference type="InterPro" id="IPR010329">
    <property type="entry name" value="3hydroanth_dOase"/>
</dbReference>
<dbReference type="EC" id="1.13.11.6" evidence="8"/>
<dbReference type="GeneID" id="100908954"/>
<evidence type="ECO:0000256" key="4">
    <source>
        <dbReference type="ARBA" id="ARBA00022723"/>
    </source>
</evidence>
<feature type="binding site" evidence="8">
    <location>
        <position position="47"/>
    </location>
    <ligand>
        <name>Fe cation</name>
        <dbReference type="ChEBI" id="CHEBI:24875"/>
        <note>catalytic</note>
    </ligand>
</feature>
<reference evidence="10" key="1">
    <citation type="submission" date="2025-08" db="UniProtKB">
        <authorList>
            <consortium name="RefSeq"/>
        </authorList>
    </citation>
    <scope>IDENTIFICATION</scope>
</reference>
<feature type="binding site" evidence="8">
    <location>
        <position position="53"/>
    </location>
    <ligand>
        <name>Fe cation</name>
        <dbReference type="ChEBI" id="CHEBI:24875"/>
        <note>catalytic</note>
    </ligand>
</feature>
<comment type="cofactor">
    <cofactor evidence="1 8">
        <name>Fe(2+)</name>
        <dbReference type="ChEBI" id="CHEBI:29033"/>
    </cofactor>
</comment>
<keyword evidence="5 8" id="KW-0223">Dioxygenase</keyword>
<dbReference type="GO" id="GO:0034354">
    <property type="term" value="P:'de novo' NAD+ biosynthetic process from L-tryptophan"/>
    <property type="evidence" value="ECO:0007669"/>
    <property type="project" value="UniProtKB-UniRule"/>
</dbReference>
<dbReference type="KEGG" id="goe:100908954"/>
<keyword evidence="3 8" id="KW-0662">Pyridine nucleotide biosynthesis</keyword>